<keyword evidence="6" id="KW-1185">Reference proteome</keyword>
<dbReference type="InterPro" id="IPR034984">
    <property type="entry name" value="Imelysin-like_IPPA"/>
</dbReference>
<proteinExistence type="predicted"/>
<protein>
    <submittedName>
        <fullName evidence="5">Imelysin</fullName>
    </submittedName>
</protein>
<dbReference type="Proteomes" id="UP000225972">
    <property type="component" value="Unassembled WGS sequence"/>
</dbReference>
<accession>A0A238JG25</accession>
<comment type="subcellular location">
    <subcellularLocation>
        <location evidence="1">Cell envelope</location>
    </subcellularLocation>
</comment>
<dbReference type="OrthoDB" id="5729110at2"/>
<evidence type="ECO:0000256" key="3">
    <source>
        <dbReference type="SAM" id="SignalP"/>
    </source>
</evidence>
<name>A0A238JG25_9RHOB</name>
<dbReference type="EMBL" id="FXXP01000002">
    <property type="protein sequence ID" value="SMX29343.1"/>
    <property type="molecule type" value="Genomic_DNA"/>
</dbReference>
<keyword evidence="2 3" id="KW-0732">Signal</keyword>
<evidence type="ECO:0000313" key="6">
    <source>
        <dbReference type="Proteomes" id="UP000225972"/>
    </source>
</evidence>
<evidence type="ECO:0000256" key="1">
    <source>
        <dbReference type="ARBA" id="ARBA00004196"/>
    </source>
</evidence>
<dbReference type="RefSeq" id="WP_099247275.1">
    <property type="nucleotide sequence ID" value="NZ_FXXP01000002.1"/>
</dbReference>
<dbReference type="InterPro" id="IPR038352">
    <property type="entry name" value="Imelysin_sf"/>
</dbReference>
<dbReference type="AlphaFoldDB" id="A0A238JG25"/>
<feature type="signal peptide" evidence="3">
    <location>
        <begin position="1"/>
        <end position="21"/>
    </location>
</feature>
<dbReference type="InterPro" id="IPR018976">
    <property type="entry name" value="Imelysin-like"/>
</dbReference>
<evidence type="ECO:0000256" key="2">
    <source>
        <dbReference type="ARBA" id="ARBA00022729"/>
    </source>
</evidence>
<feature type="domain" description="Imelysin-like" evidence="4">
    <location>
        <begin position="40"/>
        <end position="312"/>
    </location>
</feature>
<sequence length="340" mass="36752">MINRTLLAALALSTLALPSWAQVVDHAAIRERALSTLEAQFGEFAKAASELSEQAVGYCAGESRAEAFTQAYHNAWLAWAPLDSYQFGPIEQRGAVLRIGFWPDKKGFVGRGLRNLLALPEAALSDPDTIAGASAAAQGLPAIEYLMGSDLQQCPAVIGISAQVSRVAEALYADWFAADGWSELTRQAGPDNPVYLSDAEVSKELFTAMDFGLTRIADMRLGRPMGRFDKPMPRRAEAWRSGLSFDLIQAQLSGIGALLEAGFKTEDNKDDIETLLHKLAEIQSRIEAFDAPLDVVVTDPITRFRVEAVQTETRLFQLALTETLGGGMGLKLGFSAADGD</sequence>
<dbReference type="CDD" id="cd14659">
    <property type="entry name" value="Imelysin-like_IPPA"/>
    <property type="match status" value="1"/>
</dbReference>
<gene>
    <name evidence="5" type="ORF">TRP8649_03476</name>
</gene>
<organism evidence="5 6">
    <name type="scientific">Pelagimonas phthalicica</name>
    <dbReference type="NCBI Taxonomy" id="1037362"/>
    <lineage>
        <taxon>Bacteria</taxon>
        <taxon>Pseudomonadati</taxon>
        <taxon>Pseudomonadota</taxon>
        <taxon>Alphaproteobacteria</taxon>
        <taxon>Rhodobacterales</taxon>
        <taxon>Roseobacteraceae</taxon>
        <taxon>Pelagimonas</taxon>
    </lineage>
</organism>
<feature type="chain" id="PRO_5012444045" evidence="3">
    <location>
        <begin position="22"/>
        <end position="340"/>
    </location>
</feature>
<dbReference type="GO" id="GO:0030313">
    <property type="term" value="C:cell envelope"/>
    <property type="evidence" value="ECO:0007669"/>
    <property type="project" value="UniProtKB-SubCell"/>
</dbReference>
<evidence type="ECO:0000259" key="4">
    <source>
        <dbReference type="Pfam" id="PF09375"/>
    </source>
</evidence>
<dbReference type="Pfam" id="PF09375">
    <property type="entry name" value="Peptidase_M75"/>
    <property type="match status" value="1"/>
</dbReference>
<evidence type="ECO:0000313" key="5">
    <source>
        <dbReference type="EMBL" id="SMX29343.1"/>
    </source>
</evidence>
<reference evidence="6" key="1">
    <citation type="submission" date="2017-05" db="EMBL/GenBank/DDBJ databases">
        <authorList>
            <person name="Rodrigo-Torres L."/>
            <person name="Arahal R. D."/>
            <person name="Lucena T."/>
        </authorList>
    </citation>
    <scope>NUCLEOTIDE SEQUENCE [LARGE SCALE GENOMIC DNA]</scope>
    <source>
        <strain evidence="6">CECT 8649</strain>
    </source>
</reference>
<dbReference type="Gene3D" id="1.20.1420.20">
    <property type="entry name" value="M75 peptidase, HXXE motif"/>
    <property type="match status" value="1"/>
</dbReference>